<dbReference type="PROSITE" id="PS51257">
    <property type="entry name" value="PROKAR_LIPOPROTEIN"/>
    <property type="match status" value="1"/>
</dbReference>
<reference evidence="3" key="1">
    <citation type="journal article" date="2019" name="Int. J. Syst. Evol. Microbiol.">
        <title>The Global Catalogue of Microorganisms (GCM) 10K type strain sequencing project: providing services to taxonomists for standard genome sequencing and annotation.</title>
        <authorList>
            <consortium name="The Broad Institute Genomics Platform"/>
            <consortium name="The Broad Institute Genome Sequencing Center for Infectious Disease"/>
            <person name="Wu L."/>
            <person name="Ma J."/>
        </authorList>
    </citation>
    <scope>NUCLEOTIDE SEQUENCE [LARGE SCALE GENOMIC DNA]</scope>
    <source>
        <strain evidence="3">CGMCC-1.15741</strain>
    </source>
</reference>
<sequence>MLIRTLLIAGVGLMTVAACDTNDGPAEEMGEQIDNTIDETADSAEELGEDMDNAAEEAEDEIENPGQ</sequence>
<accession>A0ABW1SF96</accession>
<organism evidence="2 3">
    <name type="scientific">Ponticaulis profundi</name>
    <dbReference type="NCBI Taxonomy" id="2665222"/>
    <lineage>
        <taxon>Bacteria</taxon>
        <taxon>Pseudomonadati</taxon>
        <taxon>Pseudomonadota</taxon>
        <taxon>Alphaproteobacteria</taxon>
        <taxon>Hyphomonadales</taxon>
        <taxon>Hyphomonadaceae</taxon>
        <taxon>Ponticaulis</taxon>
    </lineage>
</organism>
<evidence type="ECO:0000313" key="3">
    <source>
        <dbReference type="Proteomes" id="UP001596303"/>
    </source>
</evidence>
<evidence type="ECO:0000256" key="1">
    <source>
        <dbReference type="SAM" id="MobiDB-lite"/>
    </source>
</evidence>
<proteinExistence type="predicted"/>
<protein>
    <submittedName>
        <fullName evidence="2">Uncharacterized protein</fullName>
    </submittedName>
</protein>
<feature type="region of interest" description="Disordered" evidence="1">
    <location>
        <begin position="39"/>
        <end position="67"/>
    </location>
</feature>
<comment type="caution">
    <text evidence="2">The sequence shown here is derived from an EMBL/GenBank/DDBJ whole genome shotgun (WGS) entry which is preliminary data.</text>
</comment>
<dbReference type="Proteomes" id="UP001596303">
    <property type="component" value="Unassembled WGS sequence"/>
</dbReference>
<dbReference type="EMBL" id="JBHSSW010000066">
    <property type="protein sequence ID" value="MFC6200201.1"/>
    <property type="molecule type" value="Genomic_DNA"/>
</dbReference>
<evidence type="ECO:0000313" key="2">
    <source>
        <dbReference type="EMBL" id="MFC6200201.1"/>
    </source>
</evidence>
<gene>
    <name evidence="2" type="ORF">ACFQDM_19170</name>
</gene>
<name>A0ABW1SF96_9PROT</name>
<dbReference type="RefSeq" id="WP_377382295.1">
    <property type="nucleotide sequence ID" value="NZ_JBHSSW010000066.1"/>
</dbReference>
<keyword evidence="3" id="KW-1185">Reference proteome</keyword>